<comment type="caution">
    <text evidence="3">The sequence shown here is derived from an EMBL/GenBank/DDBJ whole genome shotgun (WGS) entry which is preliminary data.</text>
</comment>
<dbReference type="CDD" id="cd01767">
    <property type="entry name" value="UBX"/>
    <property type="match status" value="1"/>
</dbReference>
<dbReference type="PROSITE" id="PS50033">
    <property type="entry name" value="UBX"/>
    <property type="match status" value="1"/>
</dbReference>
<keyword evidence="4" id="KW-1185">Reference proteome</keyword>
<reference evidence="3" key="1">
    <citation type="submission" date="2023-08" db="EMBL/GenBank/DDBJ databases">
        <authorList>
            <person name="Chen Y."/>
            <person name="Shah S."/>
            <person name="Dougan E. K."/>
            <person name="Thang M."/>
            <person name="Chan C."/>
        </authorList>
    </citation>
    <scope>NUCLEOTIDE SEQUENCE</scope>
</reference>
<dbReference type="Gene3D" id="3.10.20.90">
    <property type="entry name" value="Phosphatidylinositol 3-kinase Catalytic Subunit, Chain A, domain 1"/>
    <property type="match status" value="1"/>
</dbReference>
<evidence type="ECO:0000313" key="4">
    <source>
        <dbReference type="Proteomes" id="UP001178507"/>
    </source>
</evidence>
<feature type="region of interest" description="Disordered" evidence="1">
    <location>
        <begin position="266"/>
        <end position="288"/>
    </location>
</feature>
<dbReference type="GO" id="GO:0005783">
    <property type="term" value="C:endoplasmic reticulum"/>
    <property type="evidence" value="ECO:0007669"/>
    <property type="project" value="TreeGrafter"/>
</dbReference>
<evidence type="ECO:0000259" key="2">
    <source>
        <dbReference type="PROSITE" id="PS50033"/>
    </source>
</evidence>
<organism evidence="3 4">
    <name type="scientific">Effrenium voratum</name>
    <dbReference type="NCBI Taxonomy" id="2562239"/>
    <lineage>
        <taxon>Eukaryota</taxon>
        <taxon>Sar</taxon>
        <taxon>Alveolata</taxon>
        <taxon>Dinophyceae</taxon>
        <taxon>Suessiales</taxon>
        <taxon>Symbiodiniaceae</taxon>
        <taxon>Effrenium</taxon>
    </lineage>
</organism>
<dbReference type="InterPro" id="IPR029071">
    <property type="entry name" value="Ubiquitin-like_domsf"/>
</dbReference>
<dbReference type="InterPro" id="IPR050730">
    <property type="entry name" value="UBX_domain-protein"/>
</dbReference>
<name>A0AA36MKK7_9DINO</name>
<accession>A0AA36MKK7</accession>
<sequence length="395" mass="43746">MPPGISGMAELEEPIPTAHIEVTRMSVRQLKAELAARDVDISHCRDRSELLVLLRKARTAGPWDSGSFARKRDKTHCWVELVDGRQALCHYGEGSTGIMNVDELEPIAAAEFPSPQRFEGTFEAARAEAFLKSKLLVVAIVSGRGKPVREEAMQYLALASDEVRTMLRESAVFWRGKPLELKDTQLRQLAPVDLLPSLAVVVPLAADAMTVILAVPGAITRAQTLESILEGVEAMEVHRQVMLARQNDEDAQLRQAQDREYAEALAQDQAAEAARQEARQEPPAPPDDARAWAEEFLQEGPSPSRVDPVRLVLKLPSGERVERTFEAQDHLSRVCQWAQCCPWLPEAEGRQLQIPASFQLATAFPRRRFAASELESTLRELGLAPSAALLLEEES</sequence>
<proteinExistence type="predicted"/>
<dbReference type="PANTHER" id="PTHR23322">
    <property type="entry name" value="FAS-ASSOCIATED PROTEIN"/>
    <property type="match status" value="1"/>
</dbReference>
<gene>
    <name evidence="3" type="ORF">EVOR1521_LOCUS1203</name>
</gene>
<evidence type="ECO:0000256" key="1">
    <source>
        <dbReference type="SAM" id="MobiDB-lite"/>
    </source>
</evidence>
<dbReference type="SUPFAM" id="SSF54236">
    <property type="entry name" value="Ubiquitin-like"/>
    <property type="match status" value="1"/>
</dbReference>
<dbReference type="AlphaFoldDB" id="A0AA36MKK7"/>
<dbReference type="Proteomes" id="UP001178507">
    <property type="component" value="Unassembled WGS sequence"/>
</dbReference>
<evidence type="ECO:0000313" key="3">
    <source>
        <dbReference type="EMBL" id="CAJ1370697.1"/>
    </source>
</evidence>
<dbReference type="EMBL" id="CAUJNA010000033">
    <property type="protein sequence ID" value="CAJ1370697.1"/>
    <property type="molecule type" value="Genomic_DNA"/>
</dbReference>
<dbReference type="InterPro" id="IPR001012">
    <property type="entry name" value="UBX_dom"/>
</dbReference>
<dbReference type="GO" id="GO:0043130">
    <property type="term" value="F:ubiquitin binding"/>
    <property type="evidence" value="ECO:0007669"/>
    <property type="project" value="TreeGrafter"/>
</dbReference>
<dbReference type="SMART" id="SM00166">
    <property type="entry name" value="UBX"/>
    <property type="match status" value="1"/>
</dbReference>
<protein>
    <recommendedName>
        <fullName evidence="2">UBX domain-containing protein</fullName>
    </recommendedName>
</protein>
<feature type="domain" description="UBX" evidence="2">
    <location>
        <begin position="304"/>
        <end position="391"/>
    </location>
</feature>
<dbReference type="GO" id="GO:0036503">
    <property type="term" value="P:ERAD pathway"/>
    <property type="evidence" value="ECO:0007669"/>
    <property type="project" value="TreeGrafter"/>
</dbReference>
<dbReference type="Pfam" id="PF00789">
    <property type="entry name" value="UBX"/>
    <property type="match status" value="1"/>
</dbReference>
<dbReference type="PANTHER" id="PTHR23322:SF1">
    <property type="entry name" value="FAS-ASSOCIATED FACTOR 2"/>
    <property type="match status" value="1"/>
</dbReference>